<gene>
    <name evidence="3" type="primary">LOC110348855</name>
</gene>
<accession>A0AAX6SWG2</accession>
<keyword evidence="2" id="KW-1185">Reference proteome</keyword>
<evidence type="ECO:0000313" key="3">
    <source>
        <dbReference type="RefSeq" id="XP_021112829.1"/>
    </source>
</evidence>
<dbReference type="RefSeq" id="XP_021112829.1">
    <property type="nucleotide sequence ID" value="XM_021257170.1"/>
</dbReference>
<name>A0AAX6SWG2_HETGA</name>
<evidence type="ECO:0000313" key="2">
    <source>
        <dbReference type="Proteomes" id="UP000694906"/>
    </source>
</evidence>
<organism evidence="2 3">
    <name type="scientific">Heterocephalus glaber</name>
    <name type="common">Naked mole rat</name>
    <dbReference type="NCBI Taxonomy" id="10181"/>
    <lineage>
        <taxon>Eukaryota</taxon>
        <taxon>Metazoa</taxon>
        <taxon>Chordata</taxon>
        <taxon>Craniata</taxon>
        <taxon>Vertebrata</taxon>
        <taxon>Euteleostomi</taxon>
        <taxon>Mammalia</taxon>
        <taxon>Eutheria</taxon>
        <taxon>Euarchontoglires</taxon>
        <taxon>Glires</taxon>
        <taxon>Rodentia</taxon>
        <taxon>Hystricomorpha</taxon>
        <taxon>Bathyergidae</taxon>
        <taxon>Heterocephalus</taxon>
    </lineage>
</organism>
<feature type="compositionally biased region" description="Basic and acidic residues" evidence="1">
    <location>
        <begin position="70"/>
        <end position="85"/>
    </location>
</feature>
<protein>
    <submittedName>
        <fullName evidence="3">Serine/arginine repetitive matrix protein 3-like</fullName>
    </submittedName>
</protein>
<sequence>MAGLCREASWAGAEPCAPGRAPREPCPVRSDPAALVVAHLSTRGRRRPGPRTRLAAGGRSDNTAGRRQRTHQELRRVPKLGKEQTWRAARRHRLRPQRANGGATGSAGPRGPASSQRGSLSGAWVLLSFSLPRGESPPAPAAGATQRDRPPGGSDETPLGQAASRQDLAPGVRPPGVVSGPICVTLMNNRTALDPCSAATKADTYLHGLCENLLSARPFSKLCDP</sequence>
<feature type="region of interest" description="Disordered" evidence="1">
    <location>
        <begin position="1"/>
        <end position="119"/>
    </location>
</feature>
<dbReference type="Proteomes" id="UP000694906">
    <property type="component" value="Unplaced"/>
</dbReference>
<evidence type="ECO:0000256" key="1">
    <source>
        <dbReference type="SAM" id="MobiDB-lite"/>
    </source>
</evidence>
<dbReference type="GeneID" id="110348855"/>
<proteinExistence type="predicted"/>
<reference evidence="3" key="1">
    <citation type="submission" date="2025-08" db="UniProtKB">
        <authorList>
            <consortium name="RefSeq"/>
        </authorList>
    </citation>
    <scope>IDENTIFICATION</scope>
</reference>
<feature type="region of interest" description="Disordered" evidence="1">
    <location>
        <begin position="131"/>
        <end position="175"/>
    </location>
</feature>
<dbReference type="AlphaFoldDB" id="A0AAX6SWG2"/>